<name>A0A652ZUB2_9SPIR</name>
<sequence>MIVKSRKILYYEIKTNLIEAFSKLRRVLKKLPLRCVRFVCIHASSINTNETTKPISKVNRLLKLAQLSLLMRMV</sequence>
<dbReference type="AlphaFoldDB" id="A0A652ZUB2"/>
<evidence type="ECO:0000313" key="1">
    <source>
        <dbReference type="EMBL" id="VBB39342.1"/>
    </source>
</evidence>
<proteinExistence type="predicted"/>
<protein>
    <submittedName>
        <fullName evidence="1">Uncharacterized protein</fullName>
    </submittedName>
</protein>
<reference evidence="1" key="1">
    <citation type="submission" date="2018-07" db="EMBL/GenBank/DDBJ databases">
        <authorList>
            <consortium name="Genoscope - CEA"/>
            <person name="William W."/>
        </authorList>
    </citation>
    <scope>NUCLEOTIDE SEQUENCE</scope>
    <source>
        <strain evidence="1">IK1</strain>
    </source>
</reference>
<accession>A0A652ZUB2</accession>
<gene>
    <name evidence="1" type="ORF">TRIP_E190260</name>
</gene>
<dbReference type="EMBL" id="UPXP01000011">
    <property type="protein sequence ID" value="VBB39342.1"/>
    <property type="molecule type" value="Genomic_DNA"/>
</dbReference>
<organism evidence="1">
    <name type="scientific">uncultured Spirochaetota bacterium</name>
    <dbReference type="NCBI Taxonomy" id="460511"/>
    <lineage>
        <taxon>Bacteria</taxon>
        <taxon>Pseudomonadati</taxon>
        <taxon>Spirochaetota</taxon>
        <taxon>environmental samples</taxon>
    </lineage>
</organism>